<evidence type="ECO:0000313" key="3">
    <source>
        <dbReference type="Proteomes" id="UP000785679"/>
    </source>
</evidence>
<evidence type="ECO:0000256" key="1">
    <source>
        <dbReference type="SAM" id="Phobius"/>
    </source>
</evidence>
<feature type="transmembrane region" description="Helical" evidence="1">
    <location>
        <begin position="55"/>
        <end position="73"/>
    </location>
</feature>
<dbReference type="AlphaFoldDB" id="A0A8J8NK66"/>
<proteinExistence type="predicted"/>
<dbReference type="EMBL" id="RRYP01015003">
    <property type="protein sequence ID" value="TNV75715.1"/>
    <property type="molecule type" value="Genomic_DNA"/>
</dbReference>
<keyword evidence="1" id="KW-1133">Transmembrane helix</keyword>
<sequence length="129" mass="15522">MYCDLKLFPLAMASSLLIQMPKDKVWQQAKMRPWKKPSAQRVETLMSRSKSSFDMFFNIINLLIFLTNIFINFGYQKGSDTLHVAQWQSTFFQIYHMMKISARRELQRRRRRFDSVLEFSFIFLSSYLL</sequence>
<name>A0A8J8NK66_HALGN</name>
<gene>
    <name evidence="2" type="ORF">FGO68_gene10232</name>
</gene>
<organism evidence="2 3">
    <name type="scientific">Halteria grandinella</name>
    <dbReference type="NCBI Taxonomy" id="5974"/>
    <lineage>
        <taxon>Eukaryota</taxon>
        <taxon>Sar</taxon>
        <taxon>Alveolata</taxon>
        <taxon>Ciliophora</taxon>
        <taxon>Intramacronucleata</taxon>
        <taxon>Spirotrichea</taxon>
        <taxon>Stichotrichia</taxon>
        <taxon>Sporadotrichida</taxon>
        <taxon>Halteriidae</taxon>
        <taxon>Halteria</taxon>
    </lineage>
</organism>
<reference evidence="2" key="1">
    <citation type="submission" date="2019-06" db="EMBL/GenBank/DDBJ databases">
        <authorList>
            <person name="Zheng W."/>
        </authorList>
    </citation>
    <scope>NUCLEOTIDE SEQUENCE</scope>
    <source>
        <strain evidence="2">QDHG01</strain>
    </source>
</reference>
<protein>
    <submittedName>
        <fullName evidence="2">Uncharacterized protein</fullName>
    </submittedName>
</protein>
<keyword evidence="1" id="KW-0812">Transmembrane</keyword>
<evidence type="ECO:0000313" key="2">
    <source>
        <dbReference type="EMBL" id="TNV75715.1"/>
    </source>
</evidence>
<keyword evidence="1" id="KW-0472">Membrane</keyword>
<accession>A0A8J8NK66</accession>
<keyword evidence="3" id="KW-1185">Reference proteome</keyword>
<dbReference type="Proteomes" id="UP000785679">
    <property type="component" value="Unassembled WGS sequence"/>
</dbReference>
<comment type="caution">
    <text evidence="2">The sequence shown here is derived from an EMBL/GenBank/DDBJ whole genome shotgun (WGS) entry which is preliminary data.</text>
</comment>